<reference evidence="2 4" key="2">
    <citation type="journal article" date="2013" name="Nature">
        <title>Insights into bilaterian evolution from three spiralian genomes.</title>
        <authorList>
            <person name="Simakov O."/>
            <person name="Marletaz F."/>
            <person name="Cho S.J."/>
            <person name="Edsinger-Gonzales E."/>
            <person name="Havlak P."/>
            <person name="Hellsten U."/>
            <person name="Kuo D.H."/>
            <person name="Larsson T."/>
            <person name="Lv J."/>
            <person name="Arendt D."/>
            <person name="Savage R."/>
            <person name="Osoegawa K."/>
            <person name="de Jong P."/>
            <person name="Grimwood J."/>
            <person name="Chapman J.A."/>
            <person name="Shapiro H."/>
            <person name="Aerts A."/>
            <person name="Otillar R.P."/>
            <person name="Terry A.Y."/>
            <person name="Boore J.L."/>
            <person name="Grigoriev I.V."/>
            <person name="Lindberg D.R."/>
            <person name="Seaver E.C."/>
            <person name="Weisblat D.A."/>
            <person name="Putnam N.H."/>
            <person name="Rokhsar D.S."/>
        </authorList>
    </citation>
    <scope>NUCLEOTIDE SEQUENCE</scope>
    <source>
        <strain evidence="2 4">I ESC-2004</strain>
    </source>
</reference>
<accession>R7U309</accession>
<evidence type="ECO:0000313" key="2">
    <source>
        <dbReference type="EMBL" id="ELT97565.1"/>
    </source>
</evidence>
<keyword evidence="4" id="KW-1185">Reference proteome</keyword>
<dbReference type="AlphaFoldDB" id="R7U309"/>
<sequence>MLGSKLSYGVFLLIAVIAAAEECSRKVSLKGRTNSINMNFQTPSTASFIIHNCTNIKFFAGYSRDVSDKLKFKIISFDNDHIRDVSANNKVLASRRCIDDAYWMVASKSSFNMGRGLKIGTNLLFEMTTDKLIRAVYFQSLGKTQESSFTYNYDCKDLNSLSEFEQTTKMFDDKTPVRWIALPVGACFSLTYMNCYARKLELRILAEDGEVPLYLTISLNYKYAYIQTPKSEQNITLDVDCPSRTLPDGEKWAFWMTQQPLSFGVDPSVGSNPLWSSGEWLGSGTIVNLRVKHYAINAFEFQMRREPCVFYDCENTSLEIRYYFKERNGTI</sequence>
<evidence type="ECO:0000256" key="1">
    <source>
        <dbReference type="SAM" id="SignalP"/>
    </source>
</evidence>
<reference evidence="4" key="1">
    <citation type="submission" date="2012-12" db="EMBL/GenBank/DDBJ databases">
        <authorList>
            <person name="Hellsten U."/>
            <person name="Grimwood J."/>
            <person name="Chapman J.A."/>
            <person name="Shapiro H."/>
            <person name="Aerts A."/>
            <person name="Otillar R.P."/>
            <person name="Terry A.Y."/>
            <person name="Boore J.L."/>
            <person name="Simakov O."/>
            <person name="Marletaz F."/>
            <person name="Cho S.-J."/>
            <person name="Edsinger-Gonzales E."/>
            <person name="Havlak P."/>
            <person name="Kuo D.-H."/>
            <person name="Larsson T."/>
            <person name="Lv J."/>
            <person name="Arendt D."/>
            <person name="Savage R."/>
            <person name="Osoegawa K."/>
            <person name="de Jong P."/>
            <person name="Lindberg D.R."/>
            <person name="Seaver E.C."/>
            <person name="Weisblat D.A."/>
            <person name="Putnam N.H."/>
            <person name="Grigoriev I.V."/>
            <person name="Rokhsar D.S."/>
        </authorList>
    </citation>
    <scope>NUCLEOTIDE SEQUENCE</scope>
    <source>
        <strain evidence="4">I ESC-2004</strain>
    </source>
</reference>
<dbReference type="EMBL" id="AMQN01010867">
    <property type="status" value="NOT_ANNOTATED_CDS"/>
    <property type="molecule type" value="Genomic_DNA"/>
</dbReference>
<evidence type="ECO:0000313" key="4">
    <source>
        <dbReference type="Proteomes" id="UP000014760"/>
    </source>
</evidence>
<proteinExistence type="predicted"/>
<dbReference type="Proteomes" id="UP000014760">
    <property type="component" value="Unassembled WGS sequence"/>
</dbReference>
<dbReference type="EnsemblMetazoa" id="CapteT216108">
    <property type="protein sequence ID" value="CapteP216108"/>
    <property type="gene ID" value="CapteG216108"/>
</dbReference>
<organism evidence="2">
    <name type="scientific">Capitella teleta</name>
    <name type="common">Polychaete worm</name>
    <dbReference type="NCBI Taxonomy" id="283909"/>
    <lineage>
        <taxon>Eukaryota</taxon>
        <taxon>Metazoa</taxon>
        <taxon>Spiralia</taxon>
        <taxon>Lophotrochozoa</taxon>
        <taxon>Annelida</taxon>
        <taxon>Polychaeta</taxon>
        <taxon>Sedentaria</taxon>
        <taxon>Scolecida</taxon>
        <taxon>Capitellidae</taxon>
        <taxon>Capitella</taxon>
    </lineage>
</organism>
<reference evidence="3" key="3">
    <citation type="submission" date="2015-06" db="UniProtKB">
        <authorList>
            <consortium name="EnsemblMetazoa"/>
        </authorList>
    </citation>
    <scope>IDENTIFICATION</scope>
</reference>
<dbReference type="HOGENOM" id="CLU_840051_0_0_1"/>
<evidence type="ECO:0000313" key="3">
    <source>
        <dbReference type="EnsemblMetazoa" id="CapteP216108"/>
    </source>
</evidence>
<protein>
    <submittedName>
        <fullName evidence="2 3">Uncharacterized protein</fullName>
    </submittedName>
</protein>
<feature type="chain" id="PRO_5008787647" evidence="1">
    <location>
        <begin position="21"/>
        <end position="331"/>
    </location>
</feature>
<dbReference type="EMBL" id="KB308534">
    <property type="protein sequence ID" value="ELT97565.1"/>
    <property type="molecule type" value="Genomic_DNA"/>
</dbReference>
<gene>
    <name evidence="2" type="ORF">CAPTEDRAFT_216108</name>
</gene>
<name>R7U309_CAPTE</name>
<feature type="signal peptide" evidence="1">
    <location>
        <begin position="1"/>
        <end position="20"/>
    </location>
</feature>
<keyword evidence="1" id="KW-0732">Signal</keyword>